<dbReference type="NCBIfam" id="TIGR02937">
    <property type="entry name" value="sigma70-ECF"/>
    <property type="match status" value="1"/>
</dbReference>
<dbReference type="InterPro" id="IPR013249">
    <property type="entry name" value="RNA_pol_sigma70_r4_t2"/>
</dbReference>
<dbReference type="RefSeq" id="WP_115169403.1">
    <property type="nucleotide sequence ID" value="NZ_UGYW01000002.1"/>
</dbReference>
<dbReference type="InterPro" id="IPR007627">
    <property type="entry name" value="RNA_pol_sigma70_r2"/>
</dbReference>
<keyword evidence="3" id="KW-0731">Sigma factor</keyword>
<feature type="domain" description="RNA polymerase sigma-70 region 2" evidence="5">
    <location>
        <begin position="35"/>
        <end position="100"/>
    </location>
</feature>
<organism evidence="7 8">
    <name type="scientific">Sphingobacterium spiritivorum</name>
    <name type="common">Flavobacterium spiritivorum</name>
    <dbReference type="NCBI Taxonomy" id="258"/>
    <lineage>
        <taxon>Bacteria</taxon>
        <taxon>Pseudomonadati</taxon>
        <taxon>Bacteroidota</taxon>
        <taxon>Sphingobacteriia</taxon>
        <taxon>Sphingobacteriales</taxon>
        <taxon>Sphingobacteriaceae</taxon>
        <taxon>Sphingobacterium</taxon>
    </lineage>
</organism>
<dbReference type="NCBIfam" id="TIGR02985">
    <property type="entry name" value="Sig70_bacteroi1"/>
    <property type="match status" value="1"/>
</dbReference>
<comment type="similarity">
    <text evidence="1">Belongs to the sigma-70 factor family. ECF subfamily.</text>
</comment>
<evidence type="ECO:0000313" key="8">
    <source>
        <dbReference type="Proteomes" id="UP000254893"/>
    </source>
</evidence>
<dbReference type="GO" id="GO:0006352">
    <property type="term" value="P:DNA-templated transcription initiation"/>
    <property type="evidence" value="ECO:0007669"/>
    <property type="project" value="InterPro"/>
</dbReference>
<dbReference type="InterPro" id="IPR014284">
    <property type="entry name" value="RNA_pol_sigma-70_dom"/>
</dbReference>
<dbReference type="AlphaFoldDB" id="A0A380BM63"/>
<keyword evidence="2" id="KW-0805">Transcription regulation</keyword>
<sequence>MQSGKKSSINSITQTDQELWFAIQTEDCQSSFALLFDKYWSLLFRTAFTYLKDKEQSEEITHDIFFNIWNKRHQLQITAFPAYLHAAARYHVYKCLRTREKSRLQFTEDLSLISSDTNSNTAIDKLESEELDSTLRNILSMLPKRCQEIFIMSRFENLKNEEIASRLQISQRTVENQITIALRHIRQHLHKAIIALIILMNNI</sequence>
<dbReference type="SUPFAM" id="SSF88946">
    <property type="entry name" value="Sigma2 domain of RNA polymerase sigma factors"/>
    <property type="match status" value="1"/>
</dbReference>
<dbReference type="SUPFAM" id="SSF88659">
    <property type="entry name" value="Sigma3 and sigma4 domains of RNA polymerase sigma factors"/>
    <property type="match status" value="1"/>
</dbReference>
<gene>
    <name evidence="7" type="ORF">NCTC11388_01129</name>
</gene>
<evidence type="ECO:0000259" key="6">
    <source>
        <dbReference type="Pfam" id="PF08281"/>
    </source>
</evidence>
<dbReference type="Pfam" id="PF04542">
    <property type="entry name" value="Sigma70_r2"/>
    <property type="match status" value="1"/>
</dbReference>
<keyword evidence="4" id="KW-0804">Transcription</keyword>
<dbReference type="GO" id="GO:0016987">
    <property type="term" value="F:sigma factor activity"/>
    <property type="evidence" value="ECO:0007669"/>
    <property type="project" value="UniProtKB-KW"/>
</dbReference>
<reference evidence="7 8" key="1">
    <citation type="submission" date="2018-06" db="EMBL/GenBank/DDBJ databases">
        <authorList>
            <consortium name="Pathogen Informatics"/>
            <person name="Doyle S."/>
        </authorList>
    </citation>
    <scope>NUCLEOTIDE SEQUENCE [LARGE SCALE GENOMIC DNA]</scope>
    <source>
        <strain evidence="7 8">NCTC11388</strain>
    </source>
</reference>
<dbReference type="InterPro" id="IPR039425">
    <property type="entry name" value="RNA_pol_sigma-70-like"/>
</dbReference>
<evidence type="ECO:0000256" key="2">
    <source>
        <dbReference type="ARBA" id="ARBA00023015"/>
    </source>
</evidence>
<dbReference type="Pfam" id="PF08281">
    <property type="entry name" value="Sigma70_r4_2"/>
    <property type="match status" value="1"/>
</dbReference>
<evidence type="ECO:0000256" key="3">
    <source>
        <dbReference type="ARBA" id="ARBA00023082"/>
    </source>
</evidence>
<evidence type="ECO:0000313" key="7">
    <source>
        <dbReference type="EMBL" id="SUJ02631.1"/>
    </source>
</evidence>
<dbReference type="Proteomes" id="UP000254893">
    <property type="component" value="Unassembled WGS sequence"/>
</dbReference>
<dbReference type="Gene3D" id="1.10.1740.10">
    <property type="match status" value="1"/>
</dbReference>
<dbReference type="Gene3D" id="1.10.10.10">
    <property type="entry name" value="Winged helix-like DNA-binding domain superfamily/Winged helix DNA-binding domain"/>
    <property type="match status" value="1"/>
</dbReference>
<evidence type="ECO:0000256" key="1">
    <source>
        <dbReference type="ARBA" id="ARBA00010641"/>
    </source>
</evidence>
<dbReference type="EMBL" id="UGYW01000002">
    <property type="protein sequence ID" value="SUJ02631.1"/>
    <property type="molecule type" value="Genomic_DNA"/>
</dbReference>
<dbReference type="PANTHER" id="PTHR43133">
    <property type="entry name" value="RNA POLYMERASE ECF-TYPE SIGMA FACTO"/>
    <property type="match status" value="1"/>
</dbReference>
<dbReference type="InterPro" id="IPR036388">
    <property type="entry name" value="WH-like_DNA-bd_sf"/>
</dbReference>
<protein>
    <submittedName>
        <fullName evidence="7">RNA polymerase sigma factor</fullName>
    </submittedName>
</protein>
<name>A0A380BM63_SPHSI</name>
<evidence type="ECO:0000259" key="5">
    <source>
        <dbReference type="Pfam" id="PF04542"/>
    </source>
</evidence>
<dbReference type="InterPro" id="IPR013324">
    <property type="entry name" value="RNA_pol_sigma_r3/r4-like"/>
</dbReference>
<proteinExistence type="inferred from homology"/>
<evidence type="ECO:0000256" key="4">
    <source>
        <dbReference type="ARBA" id="ARBA00023163"/>
    </source>
</evidence>
<dbReference type="InterPro" id="IPR013325">
    <property type="entry name" value="RNA_pol_sigma_r2"/>
</dbReference>
<accession>A0A380BM63</accession>
<dbReference type="GO" id="GO:0003677">
    <property type="term" value="F:DNA binding"/>
    <property type="evidence" value="ECO:0007669"/>
    <property type="project" value="InterPro"/>
</dbReference>
<dbReference type="PANTHER" id="PTHR43133:SF46">
    <property type="entry name" value="RNA POLYMERASE SIGMA-70 FACTOR ECF SUBFAMILY"/>
    <property type="match status" value="1"/>
</dbReference>
<dbReference type="InterPro" id="IPR014327">
    <property type="entry name" value="RNA_pol_sigma70_bacteroid"/>
</dbReference>
<feature type="domain" description="RNA polymerase sigma factor 70 region 4 type 2" evidence="6">
    <location>
        <begin position="135"/>
        <end position="185"/>
    </location>
</feature>